<dbReference type="InterPro" id="IPR036423">
    <property type="entry name" value="SOD-like_Cu/Zn_dom_sf"/>
</dbReference>
<dbReference type="InterPro" id="IPR001424">
    <property type="entry name" value="SOD_Cu_Zn_dom"/>
</dbReference>
<comment type="caution">
    <text evidence="6">The sequence shown here is derived from an EMBL/GenBank/DDBJ whole genome shotgun (WGS) entry which is preliminary data.</text>
</comment>
<feature type="domain" description="Superoxide dismutase copper/zinc binding" evidence="5">
    <location>
        <begin position="40"/>
        <end position="174"/>
    </location>
</feature>
<comment type="catalytic activity">
    <reaction evidence="3">
        <text>2 superoxide + 2 H(+) = H2O2 + O2</text>
        <dbReference type="Rhea" id="RHEA:20696"/>
        <dbReference type="ChEBI" id="CHEBI:15378"/>
        <dbReference type="ChEBI" id="CHEBI:15379"/>
        <dbReference type="ChEBI" id="CHEBI:16240"/>
        <dbReference type="ChEBI" id="CHEBI:18421"/>
        <dbReference type="EC" id="1.15.1.1"/>
    </reaction>
</comment>
<dbReference type="Gene3D" id="2.60.40.200">
    <property type="entry name" value="Superoxide dismutase, copper/zinc binding domain"/>
    <property type="match status" value="1"/>
</dbReference>
<keyword evidence="3" id="KW-0560">Oxidoreductase</keyword>
<keyword evidence="3" id="KW-0862">Zinc</keyword>
<dbReference type="GO" id="GO:0004784">
    <property type="term" value="F:superoxide dismutase activity"/>
    <property type="evidence" value="ECO:0007669"/>
    <property type="project" value="UniProtKB-EC"/>
</dbReference>
<dbReference type="SUPFAM" id="SSF49329">
    <property type="entry name" value="Cu,Zn superoxide dismutase-like"/>
    <property type="match status" value="1"/>
</dbReference>
<dbReference type="Proteomes" id="UP000242636">
    <property type="component" value="Unassembled WGS sequence"/>
</dbReference>
<proteinExistence type="inferred from homology"/>
<dbReference type="PANTHER" id="PTHR10003">
    <property type="entry name" value="SUPEROXIDE DISMUTASE CU-ZN -RELATED"/>
    <property type="match status" value="1"/>
</dbReference>
<dbReference type="AlphaFoldDB" id="A0A1T1CRU1"/>
<evidence type="ECO:0000256" key="2">
    <source>
        <dbReference type="ARBA" id="ARBA00024900"/>
    </source>
</evidence>
<dbReference type="PROSITE" id="PS00332">
    <property type="entry name" value="SOD_CU_ZN_2"/>
    <property type="match status" value="1"/>
</dbReference>
<dbReference type="PRINTS" id="PR00068">
    <property type="entry name" value="CUZNDISMTASE"/>
</dbReference>
<feature type="signal peptide" evidence="4">
    <location>
        <begin position="1"/>
        <end position="22"/>
    </location>
</feature>
<keyword evidence="3" id="KW-0186">Copper</keyword>
<comment type="cofactor">
    <cofactor evidence="3">
        <name>Zn(2+)</name>
        <dbReference type="ChEBI" id="CHEBI:29105"/>
    </cofactor>
    <text evidence="3">Binds 1 zinc ion per subunit.</text>
</comment>
<dbReference type="EMBL" id="MWLD01000057">
    <property type="protein sequence ID" value="OOV31307.1"/>
    <property type="molecule type" value="Genomic_DNA"/>
</dbReference>
<comment type="similarity">
    <text evidence="1 3">Belongs to the Cu-Zn superoxide dismutase family.</text>
</comment>
<protein>
    <recommendedName>
        <fullName evidence="3">Superoxide dismutase [Cu-Zn]</fullName>
        <ecNumber evidence="3">1.15.1.1</ecNumber>
    </recommendedName>
</protein>
<evidence type="ECO:0000256" key="1">
    <source>
        <dbReference type="ARBA" id="ARBA00010457"/>
    </source>
</evidence>
<dbReference type="InterPro" id="IPR024134">
    <property type="entry name" value="SOD_Cu/Zn_/chaperone"/>
</dbReference>
<evidence type="ECO:0000313" key="7">
    <source>
        <dbReference type="Proteomes" id="UP000242636"/>
    </source>
</evidence>
<keyword evidence="7" id="KW-1185">Reference proteome</keyword>
<evidence type="ECO:0000256" key="3">
    <source>
        <dbReference type="RuleBase" id="RU000393"/>
    </source>
</evidence>
<dbReference type="Pfam" id="PF00080">
    <property type="entry name" value="Sod_Cu"/>
    <property type="match status" value="1"/>
</dbReference>
<sequence length="177" mass="18240">MKALLVAATVLALVVSPSAAFASKMTTANAEIVNAAGDMVGKAVFEQTPTGVLIFVEARDLPPGPHGIHLHAVGSCTPDFTAAAGHINPGKVAHGLRHPDGPDNGDLPNLYVAADGTVQAEFFTTRVSVSGRARRRRPALLDENGSAIVIHDMPDDHMSQPIGGAGGRIGCGVVKRP</sequence>
<name>A0A1T1CRU1_9SYNE</name>
<reference evidence="6 7" key="1">
    <citation type="submission" date="2017-02" db="EMBL/GenBank/DDBJ databases">
        <title>Draft Genome Sequences of 'Candidatus Synechococcus spongiarum', Cyanobacterial Symbionts of the Mediterranean Sponge Aplysina aerophoba from two locations.</title>
        <authorList>
            <person name="Slaby B.M."/>
            <person name="Hentschel U."/>
        </authorList>
    </citation>
    <scope>NUCLEOTIDE SEQUENCE [LARGE SCALE GENOMIC DNA]</scope>
    <source>
        <strain evidence="6">LMB bulk15M</strain>
    </source>
</reference>
<organism evidence="6 7">
    <name type="scientific">Candidatus Synechococcus spongiarum LMB bulk15M</name>
    <dbReference type="NCBI Taxonomy" id="1943582"/>
    <lineage>
        <taxon>Bacteria</taxon>
        <taxon>Bacillati</taxon>
        <taxon>Cyanobacteriota</taxon>
        <taxon>Cyanophyceae</taxon>
        <taxon>Synechococcales</taxon>
        <taxon>Synechococcaceae</taxon>
        <taxon>Synechococcus</taxon>
    </lineage>
</organism>
<evidence type="ECO:0000313" key="6">
    <source>
        <dbReference type="EMBL" id="OOV31307.1"/>
    </source>
</evidence>
<dbReference type="CDD" id="cd00305">
    <property type="entry name" value="Cu-Zn_Superoxide_Dismutase"/>
    <property type="match status" value="1"/>
</dbReference>
<dbReference type="GO" id="GO:0005507">
    <property type="term" value="F:copper ion binding"/>
    <property type="evidence" value="ECO:0007669"/>
    <property type="project" value="InterPro"/>
</dbReference>
<comment type="cofactor">
    <cofactor evidence="3">
        <name>Cu cation</name>
        <dbReference type="ChEBI" id="CHEBI:23378"/>
    </cofactor>
    <text evidence="3">Binds 1 copper ion per subunit.</text>
</comment>
<dbReference type="PROSITE" id="PS00087">
    <property type="entry name" value="SOD_CU_ZN_1"/>
    <property type="match status" value="1"/>
</dbReference>
<evidence type="ECO:0000256" key="4">
    <source>
        <dbReference type="SAM" id="SignalP"/>
    </source>
</evidence>
<keyword evidence="4" id="KW-0732">Signal</keyword>
<dbReference type="EC" id="1.15.1.1" evidence="3"/>
<comment type="function">
    <text evidence="2">Destroys radicals which are normally produced within the cells and which are toxic to biological systems. May play a role in favoring mycobacterial survival in phagocytes.</text>
</comment>
<evidence type="ECO:0000259" key="5">
    <source>
        <dbReference type="Pfam" id="PF00080"/>
    </source>
</evidence>
<feature type="chain" id="PRO_5012549327" description="Superoxide dismutase [Cu-Zn]" evidence="4">
    <location>
        <begin position="23"/>
        <end position="177"/>
    </location>
</feature>
<dbReference type="InterPro" id="IPR018152">
    <property type="entry name" value="SOD_Cu/Zn_BS"/>
</dbReference>
<keyword evidence="3" id="KW-0479">Metal-binding</keyword>
<gene>
    <name evidence="6" type="ORF">BV61_04650</name>
</gene>
<accession>A0A1T1CRU1</accession>